<accession>A0AA96WXQ5</accession>
<dbReference type="PROSITE" id="PS00793">
    <property type="entry name" value="DHPS_2"/>
    <property type="match status" value="1"/>
</dbReference>
<keyword evidence="9 12" id="KW-0460">Magnesium</keyword>
<dbReference type="SUPFAM" id="SSF51717">
    <property type="entry name" value="Dihydropteroate synthetase-like"/>
    <property type="match status" value="1"/>
</dbReference>
<dbReference type="FunFam" id="3.20.20.20:FF:000006">
    <property type="entry name" value="Dihydropteroate synthase"/>
    <property type="match status" value="1"/>
</dbReference>
<evidence type="ECO:0000256" key="6">
    <source>
        <dbReference type="ARBA" id="ARBA00016919"/>
    </source>
</evidence>
<comment type="pathway">
    <text evidence="3 12">Cofactor biosynthesis; tetrahydrofolate biosynthesis; 7,8-dihydrofolate from 2-amino-4-hydroxy-6-hydroxymethyl-7,8-dihydropteridine diphosphate and 4-aminobenzoate: step 1/2.</text>
</comment>
<dbReference type="GO" id="GO:0046654">
    <property type="term" value="P:tetrahydrofolate biosynthetic process"/>
    <property type="evidence" value="ECO:0007669"/>
    <property type="project" value="TreeGrafter"/>
</dbReference>
<protein>
    <recommendedName>
        <fullName evidence="6 12">Dihydropteroate synthase</fullName>
        <shortName evidence="12">DHPS</shortName>
        <ecNumber evidence="5 12">2.5.1.15</ecNumber>
    </recommendedName>
    <alternativeName>
        <fullName evidence="11 12">Dihydropteroate pyrophosphorylase</fullName>
    </alternativeName>
</protein>
<evidence type="ECO:0000256" key="2">
    <source>
        <dbReference type="ARBA" id="ARBA00001946"/>
    </source>
</evidence>
<evidence type="ECO:0000259" key="13">
    <source>
        <dbReference type="PROSITE" id="PS50972"/>
    </source>
</evidence>
<keyword evidence="8 12" id="KW-0479">Metal-binding</keyword>
<name>A0AA96WXQ5_9CYAN</name>
<comment type="similarity">
    <text evidence="4 12">Belongs to the DHPS family.</text>
</comment>
<dbReference type="GO" id="GO:0005829">
    <property type="term" value="C:cytosol"/>
    <property type="evidence" value="ECO:0007669"/>
    <property type="project" value="TreeGrafter"/>
</dbReference>
<dbReference type="NCBIfam" id="TIGR01496">
    <property type="entry name" value="DHPS"/>
    <property type="match status" value="1"/>
</dbReference>
<dbReference type="PROSITE" id="PS50972">
    <property type="entry name" value="PTERIN_BINDING"/>
    <property type="match status" value="1"/>
</dbReference>
<feature type="domain" description="Pterin-binding" evidence="13">
    <location>
        <begin position="27"/>
        <end position="286"/>
    </location>
</feature>
<evidence type="ECO:0000256" key="9">
    <source>
        <dbReference type="ARBA" id="ARBA00022842"/>
    </source>
</evidence>
<dbReference type="EMBL" id="CP053586">
    <property type="protein sequence ID" value="WNZ26412.1"/>
    <property type="molecule type" value="Genomic_DNA"/>
</dbReference>
<comment type="catalytic activity">
    <reaction evidence="1">
        <text>(7,8-dihydropterin-6-yl)methyl diphosphate + 4-aminobenzoate = 7,8-dihydropteroate + diphosphate</text>
        <dbReference type="Rhea" id="RHEA:19949"/>
        <dbReference type="ChEBI" id="CHEBI:17836"/>
        <dbReference type="ChEBI" id="CHEBI:17839"/>
        <dbReference type="ChEBI" id="CHEBI:33019"/>
        <dbReference type="ChEBI" id="CHEBI:72950"/>
        <dbReference type="EC" id="2.5.1.15"/>
    </reaction>
</comment>
<dbReference type="PROSITE" id="PS00792">
    <property type="entry name" value="DHPS_1"/>
    <property type="match status" value="1"/>
</dbReference>
<evidence type="ECO:0000313" key="14">
    <source>
        <dbReference type="EMBL" id="WNZ26412.1"/>
    </source>
</evidence>
<comment type="cofactor">
    <cofactor evidence="2 12">
        <name>Mg(2+)</name>
        <dbReference type="ChEBI" id="CHEBI:18420"/>
    </cofactor>
</comment>
<dbReference type="GO" id="GO:0004156">
    <property type="term" value="F:dihydropteroate synthase activity"/>
    <property type="evidence" value="ECO:0007669"/>
    <property type="project" value="UniProtKB-EC"/>
</dbReference>
<proteinExistence type="inferred from homology"/>
<evidence type="ECO:0000256" key="8">
    <source>
        <dbReference type="ARBA" id="ARBA00022723"/>
    </source>
</evidence>
<dbReference type="PANTHER" id="PTHR20941:SF1">
    <property type="entry name" value="FOLIC ACID SYNTHESIS PROTEIN FOL1"/>
    <property type="match status" value="1"/>
</dbReference>
<dbReference type="PANTHER" id="PTHR20941">
    <property type="entry name" value="FOLATE SYNTHESIS PROTEINS"/>
    <property type="match status" value="1"/>
</dbReference>
<evidence type="ECO:0000256" key="10">
    <source>
        <dbReference type="ARBA" id="ARBA00022909"/>
    </source>
</evidence>
<evidence type="ECO:0000256" key="4">
    <source>
        <dbReference type="ARBA" id="ARBA00009503"/>
    </source>
</evidence>
<dbReference type="EC" id="2.5.1.15" evidence="5 12"/>
<dbReference type="GO" id="GO:0046656">
    <property type="term" value="P:folic acid biosynthetic process"/>
    <property type="evidence" value="ECO:0007669"/>
    <property type="project" value="UniProtKB-KW"/>
</dbReference>
<evidence type="ECO:0000256" key="3">
    <source>
        <dbReference type="ARBA" id="ARBA00004763"/>
    </source>
</evidence>
<keyword evidence="10 12" id="KW-0289">Folate biosynthesis</keyword>
<dbReference type="InterPro" id="IPR000489">
    <property type="entry name" value="Pterin-binding_dom"/>
</dbReference>
<organism evidence="14">
    <name type="scientific">Leptolyngbya sp. NK1-12</name>
    <dbReference type="NCBI Taxonomy" id="2547451"/>
    <lineage>
        <taxon>Bacteria</taxon>
        <taxon>Bacillati</taxon>
        <taxon>Cyanobacteriota</taxon>
        <taxon>Cyanophyceae</taxon>
        <taxon>Leptolyngbyales</taxon>
        <taxon>Leptolyngbyaceae</taxon>
        <taxon>Leptolyngbya group</taxon>
        <taxon>Leptolyngbya</taxon>
    </lineage>
</organism>
<comment type="function">
    <text evidence="12">Catalyzes the condensation of para-aminobenzoate (pABA) with 6-hydroxymethyl-7,8-dihydropterin diphosphate (DHPt-PP) to form 7,8-dihydropteroate (H2Pte), the immediate precursor of folate derivatives.</text>
</comment>
<dbReference type="Pfam" id="PF00809">
    <property type="entry name" value="Pterin_bind"/>
    <property type="match status" value="1"/>
</dbReference>
<reference evidence="14" key="1">
    <citation type="submission" date="2020-05" db="EMBL/GenBank/DDBJ databases">
        <authorList>
            <person name="Zhu T."/>
            <person name="Keshari N."/>
            <person name="Lu X."/>
        </authorList>
    </citation>
    <scope>NUCLEOTIDE SEQUENCE</scope>
    <source>
        <strain evidence="14">NK1-12</strain>
    </source>
</reference>
<evidence type="ECO:0000256" key="7">
    <source>
        <dbReference type="ARBA" id="ARBA00022679"/>
    </source>
</evidence>
<dbReference type="AlphaFoldDB" id="A0AA96WXQ5"/>
<evidence type="ECO:0000256" key="1">
    <source>
        <dbReference type="ARBA" id="ARBA00000012"/>
    </source>
</evidence>
<dbReference type="Gene3D" id="3.20.20.20">
    <property type="entry name" value="Dihydropteroate synthase-like"/>
    <property type="match status" value="1"/>
</dbReference>
<dbReference type="GO" id="GO:0046872">
    <property type="term" value="F:metal ion binding"/>
    <property type="evidence" value="ECO:0007669"/>
    <property type="project" value="UniProtKB-KW"/>
</dbReference>
<dbReference type="InterPro" id="IPR045031">
    <property type="entry name" value="DHP_synth-like"/>
</dbReference>
<gene>
    <name evidence="14" type="primary">folP</name>
    <name evidence="14" type="ORF">HJG54_03470</name>
</gene>
<dbReference type="CDD" id="cd00739">
    <property type="entry name" value="DHPS"/>
    <property type="match status" value="1"/>
</dbReference>
<dbReference type="InterPro" id="IPR006390">
    <property type="entry name" value="DHP_synth_dom"/>
</dbReference>
<dbReference type="InterPro" id="IPR011005">
    <property type="entry name" value="Dihydropteroate_synth-like_sf"/>
</dbReference>
<keyword evidence="7 12" id="KW-0808">Transferase</keyword>
<sequence>MTNSQPSVTLNTSLTLRNQTFEWGSQTYLMGILNVTPDSFSDGGQFNTLESALKQAQHMATSGAHILDVGGQSTRPQAEDISLETELQRVVPVIEAIRSSSDPVLQAIPISVDTTKAEVAKAAVLAGADLVNDISGATFDPAMLPTVAELGVPIVLMHIRGTPKTMQQHTNYQDLIGELVHFLAQRVEAAIAAGIAPNQILLDPGIGFAKTFTQNLEILQQLPQLRSLGFPLLVGTSRKSFIGHILNQPDPKQRVWGTAATCCAAIAGGADVLRVHDVPEMRDVCRVTDAIWRSHGPSIAP</sequence>
<evidence type="ECO:0000256" key="11">
    <source>
        <dbReference type="ARBA" id="ARBA00030193"/>
    </source>
</evidence>
<evidence type="ECO:0000256" key="12">
    <source>
        <dbReference type="RuleBase" id="RU361205"/>
    </source>
</evidence>
<evidence type="ECO:0000256" key="5">
    <source>
        <dbReference type="ARBA" id="ARBA00012458"/>
    </source>
</evidence>